<dbReference type="InterPro" id="IPR016181">
    <property type="entry name" value="Acyl_CoA_acyltransferase"/>
</dbReference>
<evidence type="ECO:0000313" key="2">
    <source>
        <dbReference type="EMBL" id="MCC2256272.1"/>
    </source>
</evidence>
<accession>A0ABS8G1S9</accession>
<dbReference type="PANTHER" id="PTHR43617:SF34">
    <property type="entry name" value="PUTATIVE-RELATED"/>
    <property type="match status" value="1"/>
</dbReference>
<sequence length="150" mass="17174">MEDCVVYEKVTSHKEIESVMINCSSDFFDQSINNPETIKSLALKFAEYGTFICARKEERIAGFVAFYANDKFKCCGFLSMIIISHQFRGGGIGSSLLRRCSEQCKKSGMTTLRLEVNEKNERAILFYKKNGFKEISKKDTSFFLEKNLLI</sequence>
<dbReference type="Proteomes" id="UP001198151">
    <property type="component" value="Unassembled WGS sequence"/>
</dbReference>
<dbReference type="Gene3D" id="3.40.630.30">
    <property type="match status" value="1"/>
</dbReference>
<keyword evidence="3" id="KW-1185">Reference proteome</keyword>
<dbReference type="SUPFAM" id="SSF55729">
    <property type="entry name" value="Acyl-CoA N-acyltransferases (Nat)"/>
    <property type="match status" value="1"/>
</dbReference>
<dbReference type="InterPro" id="IPR050276">
    <property type="entry name" value="MshD_Acetyltransferase"/>
</dbReference>
<dbReference type="PANTHER" id="PTHR43617">
    <property type="entry name" value="L-AMINO ACID N-ACETYLTRANSFERASE"/>
    <property type="match status" value="1"/>
</dbReference>
<protein>
    <submittedName>
        <fullName evidence="2">GNAT family N-acetyltransferase</fullName>
    </submittedName>
</protein>
<evidence type="ECO:0000259" key="1">
    <source>
        <dbReference type="PROSITE" id="PS51186"/>
    </source>
</evidence>
<dbReference type="Pfam" id="PF00583">
    <property type="entry name" value="Acetyltransf_1"/>
    <property type="match status" value="1"/>
</dbReference>
<gene>
    <name evidence="2" type="ORF">LKD70_17995</name>
</gene>
<organism evidence="2 3">
    <name type="scientific">Ruminococcus turbiniformis</name>
    <dbReference type="NCBI Taxonomy" id="2881258"/>
    <lineage>
        <taxon>Bacteria</taxon>
        <taxon>Bacillati</taxon>
        <taxon>Bacillota</taxon>
        <taxon>Clostridia</taxon>
        <taxon>Eubacteriales</taxon>
        <taxon>Oscillospiraceae</taxon>
        <taxon>Ruminococcus</taxon>
    </lineage>
</organism>
<dbReference type="InterPro" id="IPR000182">
    <property type="entry name" value="GNAT_dom"/>
</dbReference>
<dbReference type="RefSeq" id="WP_227709246.1">
    <property type="nucleotide sequence ID" value="NZ_JAJEQX010000063.1"/>
</dbReference>
<dbReference type="EMBL" id="JAJEQX010000063">
    <property type="protein sequence ID" value="MCC2256272.1"/>
    <property type="molecule type" value="Genomic_DNA"/>
</dbReference>
<feature type="domain" description="N-acetyltransferase" evidence="1">
    <location>
        <begin position="5"/>
        <end position="149"/>
    </location>
</feature>
<dbReference type="PROSITE" id="PS51186">
    <property type="entry name" value="GNAT"/>
    <property type="match status" value="1"/>
</dbReference>
<dbReference type="CDD" id="cd04301">
    <property type="entry name" value="NAT_SF"/>
    <property type="match status" value="1"/>
</dbReference>
<evidence type="ECO:0000313" key="3">
    <source>
        <dbReference type="Proteomes" id="UP001198151"/>
    </source>
</evidence>
<name>A0ABS8G1S9_9FIRM</name>
<comment type="caution">
    <text evidence="2">The sequence shown here is derived from an EMBL/GenBank/DDBJ whole genome shotgun (WGS) entry which is preliminary data.</text>
</comment>
<proteinExistence type="predicted"/>
<reference evidence="2 3" key="1">
    <citation type="submission" date="2021-10" db="EMBL/GenBank/DDBJ databases">
        <title>Anaerobic single-cell dispensing facilitates the cultivation of human gut bacteria.</title>
        <authorList>
            <person name="Afrizal A."/>
        </authorList>
    </citation>
    <scope>NUCLEOTIDE SEQUENCE [LARGE SCALE GENOMIC DNA]</scope>
    <source>
        <strain evidence="2 3">CLA-AA-H200</strain>
    </source>
</reference>